<keyword evidence="2" id="KW-1185">Reference proteome</keyword>
<dbReference type="EMBL" id="QKSB01000007">
    <property type="protein sequence ID" value="PZE16587.1"/>
    <property type="molecule type" value="Genomic_DNA"/>
</dbReference>
<sequence>MRKDIKLPKVENVGVAVIQEQNEEKTALVYNVYLINFSDQKLTNLLISSKGYGINQANGESVKTSVLRHSLGTVEPGGFVKIEPIMDTVFGLNNEYWVSYYIDSKIFDKKYIFLPETIKEENLIKVPIINEKGVLIK</sequence>
<proteinExistence type="predicted"/>
<dbReference type="OrthoDB" id="953239at2"/>
<evidence type="ECO:0000313" key="2">
    <source>
        <dbReference type="Proteomes" id="UP000249248"/>
    </source>
</evidence>
<accession>A0A2W1MXN6</accession>
<evidence type="ECO:0000313" key="1">
    <source>
        <dbReference type="EMBL" id="PZE16587.1"/>
    </source>
</evidence>
<dbReference type="Proteomes" id="UP000249248">
    <property type="component" value="Unassembled WGS sequence"/>
</dbReference>
<protein>
    <submittedName>
        <fullName evidence="1">Uncharacterized protein</fullName>
    </submittedName>
</protein>
<comment type="caution">
    <text evidence="1">The sequence shown here is derived from an EMBL/GenBank/DDBJ whole genome shotgun (WGS) entry which is preliminary data.</text>
</comment>
<name>A0A2W1MXN6_9FLAO</name>
<dbReference type="RefSeq" id="WP_111063603.1">
    <property type="nucleotide sequence ID" value="NZ_JBHUCU010000017.1"/>
</dbReference>
<dbReference type="AlphaFoldDB" id="A0A2W1MXN6"/>
<gene>
    <name evidence="1" type="ORF">DNU06_12090</name>
</gene>
<reference evidence="1 2" key="1">
    <citation type="submission" date="2018-06" db="EMBL/GenBank/DDBJ databases">
        <title>The draft genome sequence of Crocinitomix sp. SM1701.</title>
        <authorList>
            <person name="Zhang X."/>
        </authorList>
    </citation>
    <scope>NUCLEOTIDE SEQUENCE [LARGE SCALE GENOMIC DNA]</scope>
    <source>
        <strain evidence="1 2">SM1701</strain>
    </source>
</reference>
<organism evidence="1 2">
    <name type="scientific">Putridiphycobacter roseus</name>
    <dbReference type="NCBI Taxonomy" id="2219161"/>
    <lineage>
        <taxon>Bacteria</taxon>
        <taxon>Pseudomonadati</taxon>
        <taxon>Bacteroidota</taxon>
        <taxon>Flavobacteriia</taxon>
        <taxon>Flavobacteriales</taxon>
        <taxon>Crocinitomicaceae</taxon>
        <taxon>Putridiphycobacter</taxon>
    </lineage>
</organism>